<dbReference type="eggNOG" id="COG0741">
    <property type="taxonomic scope" value="Bacteria"/>
</dbReference>
<sequence length="210" mass="22620">MAAAIDRSTRPSIRSQPTAAITVSHMAVALFLAIGSWANATLAQEVPPPAYQIAAHQAGVPSAVLYAVALQESGASLQGRLIPWPWTLNVVGMPERYATRAEACARLKQALGQSPANRIDAGLGQVNLGYQAHRYTHPCELLDPYRNLAIAADILREQHTPGEDWLLAIGRYHRPAGGAPAARYRRSVHQHLARVLGPDVSLSSTRDTTP</sequence>
<reference evidence="1 2" key="1">
    <citation type="journal article" date="2011" name="J. Bacteriol.">
        <title>Draft genome sequence of the polycyclic aromatic hydrocarbon-degrading, genetically engineered bioluminescent bioreporter Pseudomonas fluorescens HK44.</title>
        <authorList>
            <person name="Chauhan A."/>
            <person name="Layton A.C."/>
            <person name="Williams D.E."/>
            <person name="Smartt A.E."/>
            <person name="Ripp S."/>
            <person name="Karpinets T.V."/>
            <person name="Brown S.D."/>
            <person name="Sayler G.S."/>
        </authorList>
    </citation>
    <scope>NUCLEOTIDE SEQUENCE [LARGE SCALE GENOMIC DNA]</scope>
    <source>
        <strain evidence="1 2">HK44</strain>
    </source>
</reference>
<dbReference type="InterPro" id="IPR023346">
    <property type="entry name" value="Lysozyme-like_dom_sf"/>
</dbReference>
<gene>
    <name evidence="1" type="ORF">HK44_021340</name>
</gene>
<protein>
    <submittedName>
        <fullName evidence="1">Lytic transglycosylase</fullName>
    </submittedName>
</protein>
<evidence type="ECO:0000313" key="2">
    <source>
        <dbReference type="Proteomes" id="UP000022611"/>
    </source>
</evidence>
<dbReference type="EMBL" id="AFOY02000004">
    <property type="protein sequence ID" value="EXF95911.1"/>
    <property type="molecule type" value="Genomic_DNA"/>
</dbReference>
<dbReference type="PATRIC" id="fig|1042209.11.peg.795"/>
<dbReference type="AlphaFoldDB" id="A0A010RUF1"/>
<name>A0A010RUF1_PSEFL</name>
<dbReference type="HOGENOM" id="CLU_063182_2_2_6"/>
<comment type="caution">
    <text evidence="1">The sequence shown here is derived from an EMBL/GenBank/DDBJ whole genome shotgun (WGS) entry which is preliminary data.</text>
</comment>
<dbReference type="Gene3D" id="1.10.530.10">
    <property type="match status" value="1"/>
</dbReference>
<organism evidence="1 2">
    <name type="scientific">Pseudomonas fluorescens HK44</name>
    <dbReference type="NCBI Taxonomy" id="1042209"/>
    <lineage>
        <taxon>Bacteria</taxon>
        <taxon>Pseudomonadati</taxon>
        <taxon>Pseudomonadota</taxon>
        <taxon>Gammaproteobacteria</taxon>
        <taxon>Pseudomonadales</taxon>
        <taxon>Pseudomonadaceae</taxon>
        <taxon>Pseudomonas</taxon>
    </lineage>
</organism>
<evidence type="ECO:0000313" key="1">
    <source>
        <dbReference type="EMBL" id="EXF95911.1"/>
    </source>
</evidence>
<proteinExistence type="predicted"/>
<dbReference type="Proteomes" id="UP000022611">
    <property type="component" value="Unassembled WGS sequence"/>
</dbReference>
<accession>A0A010RUF1</accession>
<dbReference type="RefSeq" id="WP_024264709.1">
    <property type="nucleotide sequence ID" value="NZ_AFOY02000004.1"/>
</dbReference>
<dbReference type="SUPFAM" id="SSF53955">
    <property type="entry name" value="Lysozyme-like"/>
    <property type="match status" value="1"/>
</dbReference>